<dbReference type="OrthoDB" id="9777774at2"/>
<keyword evidence="6 7" id="KW-0472">Membrane</keyword>
<dbReference type="STRING" id="1217799.DEALK_08790"/>
<keyword evidence="4 7" id="KW-0812">Transmembrane</keyword>
<dbReference type="Pfam" id="PF03773">
    <property type="entry name" value="ArsP_1"/>
    <property type="match status" value="1"/>
</dbReference>
<evidence type="ECO:0000256" key="3">
    <source>
        <dbReference type="ARBA" id="ARBA00022475"/>
    </source>
</evidence>
<keyword evidence="9" id="KW-1185">Reference proteome</keyword>
<evidence type="ECO:0000313" key="9">
    <source>
        <dbReference type="Proteomes" id="UP000053947"/>
    </source>
</evidence>
<sequence length="342" mass="36394">MDFVLNLFSSGVAALFDYLSAHVLTCLVPAFFIAGGVAVFISAPAVLKYFGPQANKFLSYGVASVSGSILAVCSCTVLPLFAGIYKRGGGIGPATTFLFSGPAINILAIVYSARLLGWDIGLARAVAAVSLAIVIGLIMAYFFRKDHESQPNPELFTADGGDSRPLWQTLLFFGTLVGILIFASTANWPATVILLATLGVVLWRFFNVDEIKHWLRETWAFVKLIFPWLIGGVFLAGVIKEVIPADIITGAVGSSNIISNALASVFGALMYFATLTEVPILKAFLELGMDKGPALALLLAGPALSLPSMLVIRKIMGNKRAFTYICLVVVSSTLAGLIFGML</sequence>
<dbReference type="RefSeq" id="WP_058439037.1">
    <property type="nucleotide sequence ID" value="NZ_KQ758903.1"/>
</dbReference>
<feature type="transmembrane region" description="Helical" evidence="7">
    <location>
        <begin position="125"/>
        <end position="143"/>
    </location>
</feature>
<gene>
    <name evidence="8" type="ORF">DEALK_08790</name>
</gene>
<evidence type="ECO:0000256" key="2">
    <source>
        <dbReference type="ARBA" id="ARBA00006386"/>
    </source>
</evidence>
<organism evidence="8 9">
    <name type="scientific">Dehalogenimonas alkenigignens</name>
    <dbReference type="NCBI Taxonomy" id="1217799"/>
    <lineage>
        <taxon>Bacteria</taxon>
        <taxon>Bacillati</taxon>
        <taxon>Chloroflexota</taxon>
        <taxon>Dehalococcoidia</taxon>
        <taxon>Dehalococcoidales</taxon>
        <taxon>Dehalococcoidaceae</taxon>
        <taxon>Dehalogenimonas</taxon>
    </lineage>
</organism>
<protein>
    <submittedName>
        <fullName evidence="8">Putative permease</fullName>
    </submittedName>
</protein>
<evidence type="ECO:0000256" key="1">
    <source>
        <dbReference type="ARBA" id="ARBA00004651"/>
    </source>
</evidence>
<evidence type="ECO:0000256" key="5">
    <source>
        <dbReference type="ARBA" id="ARBA00022989"/>
    </source>
</evidence>
<evidence type="ECO:0000313" key="8">
    <source>
        <dbReference type="EMBL" id="KTB48034.1"/>
    </source>
</evidence>
<dbReference type="InterPro" id="IPR005524">
    <property type="entry name" value="DUF318"/>
</dbReference>
<feature type="transmembrane region" description="Helical" evidence="7">
    <location>
        <begin position="165"/>
        <end position="183"/>
    </location>
</feature>
<accession>A0A0W0GHL1</accession>
<dbReference type="PATRIC" id="fig|1217799.6.peg.903"/>
<comment type="similarity">
    <text evidence="2">Belongs to the UPF0718 family.</text>
</comment>
<proteinExistence type="inferred from homology"/>
<evidence type="ECO:0000256" key="4">
    <source>
        <dbReference type="ARBA" id="ARBA00022692"/>
    </source>
</evidence>
<dbReference type="GO" id="GO:0005886">
    <property type="term" value="C:plasma membrane"/>
    <property type="evidence" value="ECO:0007669"/>
    <property type="project" value="UniProtKB-SubCell"/>
</dbReference>
<feature type="transmembrane region" description="Helical" evidence="7">
    <location>
        <begin position="293"/>
        <end position="312"/>
    </location>
</feature>
<comment type="caution">
    <text evidence="8">The sequence shown here is derived from an EMBL/GenBank/DDBJ whole genome shotgun (WGS) entry which is preliminary data.</text>
</comment>
<feature type="transmembrane region" description="Helical" evidence="7">
    <location>
        <begin position="57"/>
        <end position="85"/>
    </location>
</feature>
<dbReference type="PANTHER" id="PTHR43299:SF1">
    <property type="entry name" value="UPF0718 PROTEIN YRAQ"/>
    <property type="match status" value="1"/>
</dbReference>
<feature type="transmembrane region" description="Helical" evidence="7">
    <location>
        <begin position="321"/>
        <end position="341"/>
    </location>
</feature>
<evidence type="ECO:0000256" key="6">
    <source>
        <dbReference type="ARBA" id="ARBA00023136"/>
    </source>
</evidence>
<dbReference type="PANTHER" id="PTHR43299">
    <property type="entry name" value="UPF0718 PROTEIN YRAQ"/>
    <property type="match status" value="1"/>
</dbReference>
<reference evidence="8 9" key="1">
    <citation type="submission" date="2015-06" db="EMBL/GenBank/DDBJ databases">
        <title>Genome sequence of the organohalide-respiring Dehalogenimonas alkenigignens type strain (IP3-3T).</title>
        <authorList>
            <person name="Key T.A."/>
            <person name="Richmond D.P."/>
            <person name="Bowman K.S."/>
            <person name="Cho Y.-J."/>
            <person name="Chun J."/>
            <person name="da Costa M.S."/>
            <person name="Rainey F.A."/>
            <person name="Moe W.M."/>
        </authorList>
    </citation>
    <scope>NUCLEOTIDE SEQUENCE [LARGE SCALE GENOMIC DNA]</scope>
    <source>
        <strain evidence="8 9">IP3-3</strain>
    </source>
</reference>
<feature type="transmembrane region" description="Helical" evidence="7">
    <location>
        <begin position="218"/>
        <end position="239"/>
    </location>
</feature>
<keyword evidence="5 7" id="KW-1133">Transmembrane helix</keyword>
<name>A0A0W0GHL1_9CHLR</name>
<comment type="subcellular location">
    <subcellularLocation>
        <location evidence="1">Cell membrane</location>
        <topology evidence="1">Multi-pass membrane protein</topology>
    </subcellularLocation>
</comment>
<feature type="transmembrane region" description="Helical" evidence="7">
    <location>
        <begin position="91"/>
        <end position="113"/>
    </location>
</feature>
<feature type="transmembrane region" description="Helical" evidence="7">
    <location>
        <begin position="20"/>
        <end position="45"/>
    </location>
</feature>
<dbReference type="EMBL" id="LFDV01000002">
    <property type="protein sequence ID" value="KTB48034.1"/>
    <property type="molecule type" value="Genomic_DNA"/>
</dbReference>
<evidence type="ECO:0000256" key="7">
    <source>
        <dbReference type="SAM" id="Phobius"/>
    </source>
</evidence>
<feature type="transmembrane region" description="Helical" evidence="7">
    <location>
        <begin position="251"/>
        <end position="273"/>
    </location>
</feature>
<dbReference type="Proteomes" id="UP000053947">
    <property type="component" value="Unassembled WGS sequence"/>
</dbReference>
<dbReference type="AlphaFoldDB" id="A0A0W0GHL1"/>
<keyword evidence="3" id="KW-1003">Cell membrane</keyword>
<feature type="transmembrane region" description="Helical" evidence="7">
    <location>
        <begin position="190"/>
        <end position="206"/>
    </location>
</feature>